<gene>
    <name evidence="3" type="ordered locus">Mpet_0529</name>
</gene>
<dbReference type="OrthoDB" id="117121at2157"/>
<organism evidence="3 4">
    <name type="scientific">Methanolacinia petrolearia (strain DSM 11571 / OCM 486 / SEBR 4847)</name>
    <name type="common">Methanoplanus petrolearius</name>
    <dbReference type="NCBI Taxonomy" id="679926"/>
    <lineage>
        <taxon>Archaea</taxon>
        <taxon>Methanobacteriati</taxon>
        <taxon>Methanobacteriota</taxon>
        <taxon>Stenosarchaea group</taxon>
        <taxon>Methanomicrobia</taxon>
        <taxon>Methanomicrobiales</taxon>
        <taxon>Methanomicrobiaceae</taxon>
        <taxon>Methanolacinia</taxon>
    </lineage>
</organism>
<proteinExistence type="predicted"/>
<reference evidence="3 4" key="1">
    <citation type="journal article" date="2010" name="Stand. Genomic Sci.">
        <title>Complete genome sequence of Methanoplanus petrolearius type strain (SEBR 4847).</title>
        <authorList>
            <person name="Brambilla E."/>
            <person name="Djao O.D."/>
            <person name="Daligault H."/>
            <person name="Lapidus A."/>
            <person name="Lucas S."/>
            <person name="Hammon N."/>
            <person name="Nolan M."/>
            <person name="Tice H."/>
            <person name="Cheng J.F."/>
            <person name="Han C."/>
            <person name="Tapia R."/>
            <person name="Goodwin L."/>
            <person name="Pitluck S."/>
            <person name="Liolios K."/>
            <person name="Ivanova N."/>
            <person name="Mavromatis K."/>
            <person name="Mikhailova N."/>
            <person name="Pati A."/>
            <person name="Chen A."/>
            <person name="Palaniappan K."/>
            <person name="Land M."/>
            <person name="Hauser L."/>
            <person name="Chang Y.J."/>
            <person name="Jeffries C.D."/>
            <person name="Rohde M."/>
            <person name="Spring S."/>
            <person name="Sikorski J."/>
            <person name="Goker M."/>
            <person name="Woyke T."/>
            <person name="Bristow J."/>
            <person name="Eisen J.A."/>
            <person name="Markowitz V."/>
            <person name="Hugenholtz P."/>
            <person name="Kyrpides N.C."/>
            <person name="Klenk H.P."/>
        </authorList>
    </citation>
    <scope>NUCLEOTIDE SEQUENCE [LARGE SCALE GENOMIC DNA]</scope>
    <source>
        <strain evidence="4">DSM 11571 / OCM 486 / SEBR 4847</strain>
    </source>
</reference>
<dbReference type="AlphaFoldDB" id="E1RHJ4"/>
<dbReference type="CDD" id="cd09631">
    <property type="entry name" value="DOMON_DOH"/>
    <property type="match status" value="1"/>
</dbReference>
<dbReference type="KEGG" id="mpi:Mpet_0529"/>
<evidence type="ECO:0000256" key="1">
    <source>
        <dbReference type="SAM" id="MobiDB-lite"/>
    </source>
</evidence>
<dbReference type="RefSeq" id="WP_013328481.1">
    <property type="nucleotide sequence ID" value="NC_014507.1"/>
</dbReference>
<dbReference type="InterPro" id="IPR005018">
    <property type="entry name" value="DOMON_domain"/>
</dbReference>
<dbReference type="SMART" id="SM00664">
    <property type="entry name" value="DoH"/>
    <property type="match status" value="1"/>
</dbReference>
<dbReference type="EMBL" id="CP002117">
    <property type="protein sequence ID" value="ADN35303.1"/>
    <property type="molecule type" value="Genomic_DNA"/>
</dbReference>
<dbReference type="STRING" id="679926.Mpet_0529"/>
<dbReference type="PROSITE" id="PS50836">
    <property type="entry name" value="DOMON"/>
    <property type="match status" value="1"/>
</dbReference>
<dbReference type="PROSITE" id="PS51257">
    <property type="entry name" value="PROKAR_LIPOPROTEIN"/>
    <property type="match status" value="1"/>
</dbReference>
<evidence type="ECO:0000259" key="2">
    <source>
        <dbReference type="PROSITE" id="PS50836"/>
    </source>
</evidence>
<dbReference type="GeneID" id="9742977"/>
<protein>
    <submittedName>
        <fullName evidence="3">DOMON domain protein</fullName>
    </submittedName>
</protein>
<name>E1RHJ4_METP4</name>
<dbReference type="HOGENOM" id="CLU_115706_0_0_2"/>
<feature type="compositionally biased region" description="Low complexity" evidence="1">
    <location>
        <begin position="41"/>
        <end position="56"/>
    </location>
</feature>
<sequence length="227" mass="24944" precursor="true">MKRKILMIAVFAILILASGCTTEDDSLEVICIMPEETTTTQTFSPTETTSLTPEVTESPEDNVTRWKADGIIEEGEYENNVTGFRDLFYIYWTSDNETLYMGIKGKTSGYVSVGFNPVAMMKNADIILGGNIGTGGSLYIYDMYSPTASGPMRSDTVLGGEFNIEESAGTEKAAFQTLEFSRKLDTGDKYDSVLEKGKSAKVIWFLSKYDDPLSNQISAEGSVDIII</sequence>
<dbReference type="Proteomes" id="UP000006565">
    <property type="component" value="Chromosome"/>
</dbReference>
<keyword evidence="4" id="KW-1185">Reference proteome</keyword>
<feature type="domain" description="DOMON" evidence="2">
    <location>
        <begin position="86"/>
        <end position="207"/>
    </location>
</feature>
<accession>E1RHJ4</accession>
<evidence type="ECO:0000313" key="3">
    <source>
        <dbReference type="EMBL" id="ADN35303.1"/>
    </source>
</evidence>
<dbReference type="eggNOG" id="arCOG07677">
    <property type="taxonomic scope" value="Archaea"/>
</dbReference>
<dbReference type="InterPro" id="IPR045266">
    <property type="entry name" value="DOH_DOMON"/>
</dbReference>
<evidence type="ECO:0000313" key="4">
    <source>
        <dbReference type="Proteomes" id="UP000006565"/>
    </source>
</evidence>
<feature type="region of interest" description="Disordered" evidence="1">
    <location>
        <begin position="41"/>
        <end position="60"/>
    </location>
</feature>
<dbReference type="Pfam" id="PF03351">
    <property type="entry name" value="DOMON"/>
    <property type="match status" value="1"/>
</dbReference>